<dbReference type="GO" id="GO:0003700">
    <property type="term" value="F:DNA-binding transcription factor activity"/>
    <property type="evidence" value="ECO:0000318"/>
    <property type="project" value="GO_Central"/>
</dbReference>
<accession>Q5B210</accession>
<dbReference type="GO" id="GO:0016747">
    <property type="term" value="F:acyltransferase activity, transferring groups other than amino-acyl groups"/>
    <property type="evidence" value="ECO:0007669"/>
    <property type="project" value="InterPro"/>
</dbReference>
<dbReference type="Gene3D" id="3.40.630.30">
    <property type="match status" value="1"/>
</dbReference>
<dbReference type="GO" id="GO:0005634">
    <property type="term" value="C:nucleus"/>
    <property type="evidence" value="ECO:0000318"/>
    <property type="project" value="GO_Central"/>
</dbReference>
<keyword evidence="6" id="KW-1185">Reference proteome</keyword>
<gene>
    <name evidence="5" type="ORF">ANIA_05420</name>
</gene>
<dbReference type="Proteomes" id="UP000000560">
    <property type="component" value="Chromosome V"/>
</dbReference>
<dbReference type="RefSeq" id="XP_663024.1">
    <property type="nucleotide sequence ID" value="XM_657932.1"/>
</dbReference>
<dbReference type="AlphaFoldDB" id="Q5B210"/>
<dbReference type="InterPro" id="IPR016181">
    <property type="entry name" value="Acyl_CoA_acyltransferase"/>
</dbReference>
<proteinExistence type="predicted"/>
<dbReference type="KEGG" id="ani:ANIA_05420"/>
<dbReference type="PANTHER" id="PTHR37534">
    <property type="entry name" value="TRANSCRIPTIONAL ACTIVATOR PROTEIN UGA3"/>
    <property type="match status" value="1"/>
</dbReference>
<dbReference type="GeneID" id="2871711"/>
<evidence type="ECO:0000313" key="5">
    <source>
        <dbReference type="EMBL" id="CBF81939.1"/>
    </source>
</evidence>
<evidence type="ECO:0000256" key="2">
    <source>
        <dbReference type="ARBA" id="ARBA00023242"/>
    </source>
</evidence>
<organism evidence="5 6">
    <name type="scientific">Emericella nidulans (strain FGSC A4 / ATCC 38163 / CBS 112.46 / NRRL 194 / M139)</name>
    <name type="common">Aspergillus nidulans</name>
    <dbReference type="NCBI Taxonomy" id="227321"/>
    <lineage>
        <taxon>Eukaryota</taxon>
        <taxon>Fungi</taxon>
        <taxon>Dikarya</taxon>
        <taxon>Ascomycota</taxon>
        <taxon>Pezizomycotina</taxon>
        <taxon>Eurotiomycetes</taxon>
        <taxon>Eurotiomycetidae</taxon>
        <taxon>Eurotiales</taxon>
        <taxon>Aspergillaceae</taxon>
        <taxon>Aspergillus</taxon>
        <taxon>Aspergillus subgen. Nidulantes</taxon>
    </lineage>
</organism>
<comment type="subcellular location">
    <subcellularLocation>
        <location evidence="1">Nucleus</location>
    </subcellularLocation>
</comment>
<name>Q5B210_EMENI</name>
<dbReference type="Pfam" id="PF13508">
    <property type="entry name" value="Acetyltransf_7"/>
    <property type="match status" value="1"/>
</dbReference>
<keyword evidence="2" id="KW-0539">Nucleus</keyword>
<dbReference type="HOGENOM" id="CLU_008719_2_1_1"/>
<dbReference type="STRING" id="227321.Q5B210"/>
<reference evidence="6" key="1">
    <citation type="journal article" date="2005" name="Nature">
        <title>Sequencing of Aspergillus nidulans and comparative analysis with A. fumigatus and A. oryzae.</title>
        <authorList>
            <person name="Galagan J.E."/>
            <person name="Calvo S.E."/>
            <person name="Cuomo C."/>
            <person name="Ma L.J."/>
            <person name="Wortman J.R."/>
            <person name="Batzoglou S."/>
            <person name="Lee S.I."/>
            <person name="Basturkmen M."/>
            <person name="Spevak C.C."/>
            <person name="Clutterbuck J."/>
            <person name="Kapitonov V."/>
            <person name="Jurka J."/>
            <person name="Scazzocchio C."/>
            <person name="Farman M."/>
            <person name="Butler J."/>
            <person name="Purcell S."/>
            <person name="Harris S."/>
            <person name="Braus G.H."/>
            <person name="Draht O."/>
            <person name="Busch S."/>
            <person name="D'Enfert C."/>
            <person name="Bouchier C."/>
            <person name="Goldman G.H."/>
            <person name="Bell-Pedersen D."/>
            <person name="Griffiths-Jones S."/>
            <person name="Doonan J.H."/>
            <person name="Yu J."/>
            <person name="Vienken K."/>
            <person name="Pain A."/>
            <person name="Freitag M."/>
            <person name="Selker E.U."/>
            <person name="Archer D.B."/>
            <person name="Penalva M.A."/>
            <person name="Oakley B.R."/>
            <person name="Momany M."/>
            <person name="Tanaka T."/>
            <person name="Kumagai T."/>
            <person name="Asai K."/>
            <person name="Machida M."/>
            <person name="Nierman W.C."/>
            <person name="Denning D.W."/>
            <person name="Caddick M."/>
            <person name="Hynes M."/>
            <person name="Paoletti M."/>
            <person name="Fischer R."/>
            <person name="Miller B."/>
            <person name="Dyer P."/>
            <person name="Sachs M.S."/>
            <person name="Osmani S.A."/>
            <person name="Birren B.W."/>
        </authorList>
    </citation>
    <scope>NUCLEOTIDE SEQUENCE [LARGE SCALE GENOMIC DNA]</scope>
    <source>
        <strain evidence="6">FGSC A4 / ATCC 38163 / CBS 112.46 / NRRL 194 / M139</strain>
    </source>
</reference>
<dbReference type="EMBL" id="BN001305">
    <property type="protein sequence ID" value="CBF81939.1"/>
    <property type="molecule type" value="Genomic_DNA"/>
</dbReference>
<dbReference type="GO" id="GO:0000976">
    <property type="term" value="F:transcription cis-regulatory region binding"/>
    <property type="evidence" value="ECO:0000318"/>
    <property type="project" value="GO_Central"/>
</dbReference>
<dbReference type="eggNOG" id="ENOG502SK60">
    <property type="taxonomic scope" value="Eukaryota"/>
</dbReference>
<dbReference type="InterPro" id="IPR000182">
    <property type="entry name" value="GNAT_dom"/>
</dbReference>
<reference evidence="6" key="2">
    <citation type="journal article" date="2009" name="Fungal Genet. Biol.">
        <title>The 2008 update of the Aspergillus nidulans genome annotation: a community effort.</title>
        <authorList>
            <person name="Wortman J.R."/>
            <person name="Gilsenan J.M."/>
            <person name="Joardar V."/>
            <person name="Deegan J."/>
            <person name="Clutterbuck J."/>
            <person name="Andersen M.R."/>
            <person name="Archer D."/>
            <person name="Bencina M."/>
            <person name="Braus G."/>
            <person name="Coutinho P."/>
            <person name="von Dohren H."/>
            <person name="Doonan J."/>
            <person name="Driessen A.J."/>
            <person name="Durek P."/>
            <person name="Espeso E."/>
            <person name="Fekete E."/>
            <person name="Flipphi M."/>
            <person name="Estrada C.G."/>
            <person name="Geysens S."/>
            <person name="Goldman G."/>
            <person name="de Groot P.W."/>
            <person name="Hansen K."/>
            <person name="Harris S.D."/>
            <person name="Heinekamp T."/>
            <person name="Helmstaedt K."/>
            <person name="Henrissat B."/>
            <person name="Hofmann G."/>
            <person name="Homan T."/>
            <person name="Horio T."/>
            <person name="Horiuchi H."/>
            <person name="James S."/>
            <person name="Jones M."/>
            <person name="Karaffa L."/>
            <person name="Karanyi Z."/>
            <person name="Kato M."/>
            <person name="Keller N."/>
            <person name="Kelly D.E."/>
            <person name="Kiel J.A."/>
            <person name="Kim J.M."/>
            <person name="van der Klei I.J."/>
            <person name="Klis F.M."/>
            <person name="Kovalchuk A."/>
            <person name="Krasevec N."/>
            <person name="Kubicek C.P."/>
            <person name="Liu B."/>
            <person name="Maccabe A."/>
            <person name="Meyer V."/>
            <person name="Mirabito P."/>
            <person name="Miskei M."/>
            <person name="Mos M."/>
            <person name="Mullins J."/>
            <person name="Nelson D.R."/>
            <person name="Nielsen J."/>
            <person name="Oakley B.R."/>
            <person name="Osmani S.A."/>
            <person name="Pakula T."/>
            <person name="Paszewski A."/>
            <person name="Paulsen I."/>
            <person name="Pilsyk S."/>
            <person name="Pocsi I."/>
            <person name="Punt P.J."/>
            <person name="Ram A.F."/>
            <person name="Ren Q."/>
            <person name="Robellet X."/>
            <person name="Robson G."/>
            <person name="Seiboth B."/>
            <person name="van Solingen P."/>
            <person name="Specht T."/>
            <person name="Sun J."/>
            <person name="Taheri-Talesh N."/>
            <person name="Takeshita N."/>
            <person name="Ussery D."/>
            <person name="vanKuyk P.A."/>
            <person name="Visser H."/>
            <person name="van de Vondervoort P.J."/>
            <person name="de Vries R.P."/>
            <person name="Walton J."/>
            <person name="Xiang X."/>
            <person name="Xiong Y."/>
            <person name="Zeng A.P."/>
            <person name="Brandt B.W."/>
            <person name="Cornell M.J."/>
            <person name="van den Hondel C.A."/>
            <person name="Visser J."/>
            <person name="Oliver S.G."/>
            <person name="Turner G."/>
        </authorList>
    </citation>
    <scope>GENOME REANNOTATION</scope>
    <source>
        <strain evidence="6">FGSC A4 / ATCC 38163 / CBS 112.46 / NRRL 194 / M139</strain>
    </source>
</reference>
<evidence type="ECO:0000313" key="6">
    <source>
        <dbReference type="Proteomes" id="UP000000560"/>
    </source>
</evidence>
<evidence type="ECO:0000256" key="1">
    <source>
        <dbReference type="ARBA" id="ARBA00004123"/>
    </source>
</evidence>
<dbReference type="GO" id="GO:0045944">
    <property type="term" value="P:positive regulation of transcription by RNA polymerase II"/>
    <property type="evidence" value="ECO:0000318"/>
    <property type="project" value="GO_Central"/>
</dbReference>
<dbReference type="PANTHER" id="PTHR37534:SF2">
    <property type="entry name" value="N-ACETYLTRANSFERASE DOMAIN-CONTAINING PROTEIN"/>
    <property type="match status" value="1"/>
</dbReference>
<feature type="region of interest" description="Disordered" evidence="3">
    <location>
        <begin position="71"/>
        <end position="104"/>
    </location>
</feature>
<dbReference type="Pfam" id="PF11951">
    <property type="entry name" value="Fungal_trans_2"/>
    <property type="match status" value="1"/>
</dbReference>
<accession>C8VGK2</accession>
<dbReference type="InParanoid" id="Q5B210"/>
<feature type="region of interest" description="Disordered" evidence="3">
    <location>
        <begin position="1"/>
        <end position="24"/>
    </location>
</feature>
<dbReference type="OrthoDB" id="4525710at2759"/>
<protein>
    <recommendedName>
        <fullName evidence="4">N-acetyltransferase domain-containing protein</fullName>
    </recommendedName>
</protein>
<feature type="compositionally biased region" description="Polar residues" evidence="3">
    <location>
        <begin position="86"/>
        <end position="102"/>
    </location>
</feature>
<evidence type="ECO:0000259" key="4">
    <source>
        <dbReference type="PROSITE" id="PS51186"/>
    </source>
</evidence>
<dbReference type="SUPFAM" id="SSF55729">
    <property type="entry name" value="Acyl-CoA N-acyltransferases (Nat)"/>
    <property type="match status" value="1"/>
</dbReference>
<dbReference type="InterPro" id="IPR021858">
    <property type="entry name" value="Fun_TF"/>
</dbReference>
<feature type="domain" description="N-acetyltransferase" evidence="4">
    <location>
        <begin position="694"/>
        <end position="843"/>
    </location>
</feature>
<sequence length="844" mass="94564">MAGCAASCSSRQPEAFPGDRQNPKCGRCQSRNIECMPVERKAVFRRGRVSRKHDLHENMFAVNQTWVNSRPRKWKGAKSAVDGAQQGASPNPGGSNREQASVSEGADAVELNLDYFPRQTCMDPSLDHLPVQECIGEGSTGVRARTEDSGLEDAILPRAAVEGHTSLTRLNVLVSAAVGNQTQHESPVTVQGVSYSISASPQAPYSSINSPVSSYQPLASVQESCLLRYFIEELSPWFDHCDPQSHFRQLVPHRAQRSRYPSLLNAIFAVSARHLSRLPQYRTLEGNINYHGQSLPGLSTSSAVEYMLKCIPGLSSFHDIGNLTEQENLMCAAIILRQYEEMEEEMEEMGTDPISFLTDSSFGGENTGEGDSPIEKQVNFLAITQTIIQAMISVSSPLQRSPLAVAAYWIAIRQEVYYALTRKSAPCLTFTAQDWESAAIANKMIMHAGEVTKWCWGDRTLSEYGTSPFLLALLYALSQRLRHHQQQLITAYSSQLTPILHRLADRTKGDIFPTIWYATDAQVTGVQHLELARMILIAENPRLLVSHSMHRRTEFIVRNIVLNLCGIAVDVSRRMPALVNAVISILLYGEYFTDLAERNALLNIIERMKDMRAWPLRRGVERLRRAWREADNYKYIVARYRALRLTALQRSPEAFTSTYAREAQFDDKTWTIRVLNPLATVFIVPFPETASEDIGTRPNDDEDMLMKRPWLGQLTLMGPVFFPINDEKAARVPWDLFKNIDFEQAARDAASIPAGSNVVYVLVGMYVLPEGRGAGNGQRLLEAAIRVVDEERKAKKVNATVILLVARENKKAKRLYERVGFVSWEDGVDIEGETHWALSLTLAE</sequence>
<evidence type="ECO:0000256" key="3">
    <source>
        <dbReference type="SAM" id="MobiDB-lite"/>
    </source>
</evidence>
<dbReference type="PROSITE" id="PS51186">
    <property type="entry name" value="GNAT"/>
    <property type="match status" value="1"/>
</dbReference>